<comment type="similarity">
    <text evidence="2">Belongs to the FAD-binding oxidoreductase/transferase type 4 family.</text>
</comment>
<accession>A0A3E5BPN0</accession>
<gene>
    <name evidence="9" type="ORF">DXB65_03115</name>
</gene>
<feature type="domain" description="FAD-binding PCMH-type" evidence="8">
    <location>
        <begin position="39"/>
        <end position="267"/>
    </location>
</feature>
<dbReference type="InterPro" id="IPR016166">
    <property type="entry name" value="FAD-bd_PCMH"/>
</dbReference>
<organism evidence="9 10">
    <name type="scientific">Bacteroides oleiciplenus</name>
    <dbReference type="NCBI Taxonomy" id="626931"/>
    <lineage>
        <taxon>Bacteria</taxon>
        <taxon>Pseudomonadati</taxon>
        <taxon>Bacteroidota</taxon>
        <taxon>Bacteroidia</taxon>
        <taxon>Bacteroidales</taxon>
        <taxon>Bacteroidaceae</taxon>
        <taxon>Bacteroides</taxon>
    </lineage>
</organism>
<keyword evidence="3" id="KW-0285">Flavoprotein</keyword>
<dbReference type="PANTHER" id="PTHR11748">
    <property type="entry name" value="D-LACTATE DEHYDROGENASE"/>
    <property type="match status" value="1"/>
</dbReference>
<evidence type="ECO:0000256" key="4">
    <source>
        <dbReference type="ARBA" id="ARBA00022827"/>
    </source>
</evidence>
<dbReference type="Gene3D" id="3.30.43.10">
    <property type="entry name" value="Uridine Diphospho-n-acetylenolpyruvylglucosamine Reductase, domain 2"/>
    <property type="match status" value="1"/>
</dbReference>
<evidence type="ECO:0000256" key="2">
    <source>
        <dbReference type="ARBA" id="ARBA00008000"/>
    </source>
</evidence>
<dbReference type="InterPro" id="IPR009051">
    <property type="entry name" value="Helical_ferredxn"/>
</dbReference>
<dbReference type="InterPro" id="IPR016167">
    <property type="entry name" value="FAD-bd_PCMH_sub1"/>
</dbReference>
<dbReference type="SUPFAM" id="SSF46548">
    <property type="entry name" value="alpha-helical ferredoxin"/>
    <property type="match status" value="1"/>
</dbReference>
<evidence type="ECO:0000259" key="8">
    <source>
        <dbReference type="PROSITE" id="PS51387"/>
    </source>
</evidence>
<dbReference type="SUPFAM" id="SSF55103">
    <property type="entry name" value="FAD-linked oxidases, C-terminal domain"/>
    <property type="match status" value="1"/>
</dbReference>
<comment type="cofactor">
    <cofactor evidence="1">
        <name>FAD</name>
        <dbReference type="ChEBI" id="CHEBI:57692"/>
    </cofactor>
</comment>
<evidence type="ECO:0000256" key="5">
    <source>
        <dbReference type="ARBA" id="ARBA00022946"/>
    </source>
</evidence>
<dbReference type="Pfam" id="PF02913">
    <property type="entry name" value="FAD-oxidase_C"/>
    <property type="match status" value="1"/>
</dbReference>
<dbReference type="FunFam" id="1.10.45.10:FF:000001">
    <property type="entry name" value="D-lactate dehydrogenase mitochondrial"/>
    <property type="match status" value="1"/>
</dbReference>
<dbReference type="InterPro" id="IPR004017">
    <property type="entry name" value="Cys_rich_dom"/>
</dbReference>
<proteinExistence type="inferred from homology"/>
<dbReference type="GO" id="GO:0004458">
    <property type="term" value="F:D-lactate dehydrogenase (cytochrome) activity"/>
    <property type="evidence" value="ECO:0007669"/>
    <property type="project" value="UniProtKB-EC"/>
</dbReference>
<dbReference type="InterPro" id="IPR004113">
    <property type="entry name" value="FAD-bd_oxidored_4_C"/>
</dbReference>
<evidence type="ECO:0000256" key="1">
    <source>
        <dbReference type="ARBA" id="ARBA00001974"/>
    </source>
</evidence>
<comment type="caution">
    <text evidence="9">The sequence shown here is derived from an EMBL/GenBank/DDBJ whole genome shotgun (WGS) entry which is preliminary data.</text>
</comment>
<reference evidence="9 10" key="1">
    <citation type="submission" date="2018-08" db="EMBL/GenBank/DDBJ databases">
        <title>A genome reference for cultivated species of the human gut microbiota.</title>
        <authorList>
            <person name="Zou Y."/>
            <person name="Xue W."/>
            <person name="Luo G."/>
        </authorList>
    </citation>
    <scope>NUCLEOTIDE SEQUENCE [LARGE SCALE GENOMIC DNA]</scope>
    <source>
        <strain evidence="9 10">OM05-15BH</strain>
    </source>
</reference>
<dbReference type="AlphaFoldDB" id="A0A3E5BPN0"/>
<protein>
    <recommendedName>
        <fullName evidence="7">D-lactate dehydrogenase (cytochrome)</fullName>
        <ecNumber evidence="7">1.1.2.4</ecNumber>
    </recommendedName>
</protein>
<dbReference type="Pfam" id="PF02754">
    <property type="entry name" value="CCG"/>
    <property type="match status" value="2"/>
</dbReference>
<keyword evidence="5" id="KW-0809">Transit peptide</keyword>
<dbReference type="GO" id="GO:0008720">
    <property type="term" value="F:D-lactate dehydrogenase (NAD+) activity"/>
    <property type="evidence" value="ECO:0007669"/>
    <property type="project" value="TreeGrafter"/>
</dbReference>
<dbReference type="Gene3D" id="1.10.45.10">
    <property type="entry name" value="Vanillyl-alcohol Oxidase, Chain A, domain 4"/>
    <property type="match status" value="1"/>
</dbReference>
<dbReference type="InterPro" id="IPR016171">
    <property type="entry name" value="Vanillyl_alc_oxidase_C-sub2"/>
</dbReference>
<dbReference type="RefSeq" id="WP_117723304.1">
    <property type="nucleotide sequence ID" value="NZ_QSUL01000002.1"/>
</dbReference>
<dbReference type="PROSITE" id="PS51387">
    <property type="entry name" value="FAD_PCMH"/>
    <property type="match status" value="1"/>
</dbReference>
<dbReference type="Pfam" id="PF01565">
    <property type="entry name" value="FAD_binding_4"/>
    <property type="match status" value="1"/>
</dbReference>
<name>A0A3E5BPN0_9BACE</name>
<evidence type="ECO:0000256" key="3">
    <source>
        <dbReference type="ARBA" id="ARBA00022630"/>
    </source>
</evidence>
<dbReference type="Gene3D" id="3.30.70.2740">
    <property type="match status" value="1"/>
</dbReference>
<dbReference type="InterPro" id="IPR016164">
    <property type="entry name" value="FAD-linked_Oxase-like_C"/>
</dbReference>
<evidence type="ECO:0000256" key="6">
    <source>
        <dbReference type="ARBA" id="ARBA00023002"/>
    </source>
</evidence>
<dbReference type="SUPFAM" id="SSF56176">
    <property type="entry name" value="FAD-binding/transporter-associated domain-like"/>
    <property type="match status" value="1"/>
</dbReference>
<dbReference type="GO" id="GO:0071949">
    <property type="term" value="F:FAD binding"/>
    <property type="evidence" value="ECO:0007669"/>
    <property type="project" value="InterPro"/>
</dbReference>
<dbReference type="EC" id="1.1.2.4" evidence="7"/>
<evidence type="ECO:0000313" key="9">
    <source>
        <dbReference type="EMBL" id="RGN39333.1"/>
    </source>
</evidence>
<keyword evidence="4" id="KW-0274">FAD</keyword>
<dbReference type="InterPro" id="IPR016169">
    <property type="entry name" value="FAD-bd_PCMH_sub2"/>
</dbReference>
<dbReference type="GO" id="GO:1903457">
    <property type="term" value="P:lactate catabolic process"/>
    <property type="evidence" value="ECO:0007669"/>
    <property type="project" value="TreeGrafter"/>
</dbReference>
<dbReference type="GO" id="GO:0051536">
    <property type="term" value="F:iron-sulfur cluster binding"/>
    <property type="evidence" value="ECO:0007669"/>
    <property type="project" value="InterPro"/>
</dbReference>
<evidence type="ECO:0000256" key="7">
    <source>
        <dbReference type="ARBA" id="ARBA00038897"/>
    </source>
</evidence>
<dbReference type="EMBL" id="QSUL01000002">
    <property type="protein sequence ID" value="RGN39333.1"/>
    <property type="molecule type" value="Genomic_DNA"/>
</dbReference>
<dbReference type="InterPro" id="IPR036318">
    <property type="entry name" value="FAD-bd_PCMH-like_sf"/>
</dbReference>
<sequence length="991" mass="110185">MAKSNYMAFLHDASQVIPQERIYTDELRRLAWGTDAGFYRLIPQIVIRSSSEGEISDLLRLANRYGLPVTFRAAGTSLSGQAISDSILIVAGKNWEKYSISPDHEQITLQPGIIGQRVNEILALYGRKFAPDPASVKSAMVGGIVMNNASGMNCGTHANSDKVLLSARIVLADGTVLDTGDDISRASFEATHTDFLNRICELRDEIRANEELSARIRYKYSIKNVTGLNLLPFIRFDDPFDIIAHLMVGSEGTLAFLSQITMRTEYDYPYKASAMLYFKSIKDACRAVVAMKKLHSNEELKMKNEGLPCDGTAQPDSSFIVKGAELLDYKSLSSVDDPVYLKYKQEVSDASGLTAVLTETKARTREELEQNISAIEACLEAFSTYIPVHFTDRPEEYSKYWAIRSGIFPSVGGTRQPGTTCLIEDVAFHIEDLPEATADLQQLIARHGYDDACIYGHALEGNYHFILNQSFSTDAEVKRYEELMNDVKSLVVDKYDGSLKAEHGTGRNMAPFVKYEWGEAAFEAMKTVKQLFDPKCLLNPGVIFNDDPQCHIKNFKPLPLIPVDEASPAEKVNKCIECGFCEVNCLSCGFTLSSRQRIVLQREISRLKQSGENQERLVLLEKQYRYPGNQTCAGDGLCSMSCPMNINTGDLTHIIRQELLPKGSLGYKAGDFVANHFAGVKSTLRPVLSLANFGHSVLGTKAMSSITKGMHNLLGIPLWTPAMPKFYRIGNEELGYTVVPQGNSSFFTPNSSFNKVVYFPSCINQTMGLPKRSPVVQPLVNKMISLLRKGGYEVIFPKDMDKLCCGTIWESKGMLDIADRKAAELEASLWEASEQGKYPVLCDQSPCLHRMRETIKKMKLYEPAEFIYTFLRDRLVFTQTDRPVALHITCSMRKMGLAATIISLAKLCSTHVIIPEEVGCCGFAGDRGFTYPELNSYALRKLRPQIEASGVAIGYSNSRTCEIGLTTNSGIPYVSIAYLVDQCTEKAENKE</sequence>
<dbReference type="InterPro" id="IPR006094">
    <property type="entry name" value="Oxid_FAD_bind_N"/>
</dbReference>
<dbReference type="Proteomes" id="UP000260983">
    <property type="component" value="Unassembled WGS sequence"/>
</dbReference>
<dbReference type="PANTHER" id="PTHR11748:SF111">
    <property type="entry name" value="D-LACTATE DEHYDROGENASE, MITOCHONDRIAL-RELATED"/>
    <property type="match status" value="1"/>
</dbReference>
<dbReference type="Gene3D" id="3.30.465.10">
    <property type="match status" value="1"/>
</dbReference>
<dbReference type="Gene3D" id="1.10.1060.10">
    <property type="entry name" value="Alpha-helical ferredoxin"/>
    <property type="match status" value="1"/>
</dbReference>
<evidence type="ECO:0000313" key="10">
    <source>
        <dbReference type="Proteomes" id="UP000260983"/>
    </source>
</evidence>
<keyword evidence="6" id="KW-0560">Oxidoreductase</keyword>